<dbReference type="EMBL" id="BAABJP010000008">
    <property type="protein sequence ID" value="GAA5154614.1"/>
    <property type="molecule type" value="Genomic_DNA"/>
</dbReference>
<feature type="region of interest" description="Disordered" evidence="1">
    <location>
        <begin position="1"/>
        <end position="33"/>
    </location>
</feature>
<gene>
    <name evidence="4" type="ORF">GCM10023321_26740</name>
</gene>
<name>A0ABP9Q4F3_9PSEU</name>
<evidence type="ECO:0000313" key="5">
    <source>
        <dbReference type="Proteomes" id="UP001428817"/>
    </source>
</evidence>
<comment type="caution">
    <text evidence="4">The sequence shown here is derived from an EMBL/GenBank/DDBJ whole genome shotgun (WGS) entry which is preliminary data.</text>
</comment>
<dbReference type="InterPro" id="IPR025637">
    <property type="entry name" value="DUF4333"/>
</dbReference>
<feature type="transmembrane region" description="Helical" evidence="2">
    <location>
        <begin position="69"/>
        <end position="91"/>
    </location>
</feature>
<dbReference type="Proteomes" id="UP001428817">
    <property type="component" value="Unassembled WGS sequence"/>
</dbReference>
<keyword evidence="2" id="KW-1133">Transmembrane helix</keyword>
<proteinExistence type="predicted"/>
<accession>A0ABP9Q4F3</accession>
<protein>
    <recommendedName>
        <fullName evidence="3">DUF4333 domain-containing protein</fullName>
    </recommendedName>
</protein>
<dbReference type="RefSeq" id="WP_185061540.1">
    <property type="nucleotide sequence ID" value="NZ_BAABJP010000008.1"/>
</dbReference>
<organism evidence="4 5">
    <name type="scientific">Pseudonocardia eucalypti</name>
    <dbReference type="NCBI Taxonomy" id="648755"/>
    <lineage>
        <taxon>Bacteria</taxon>
        <taxon>Bacillati</taxon>
        <taxon>Actinomycetota</taxon>
        <taxon>Actinomycetes</taxon>
        <taxon>Pseudonocardiales</taxon>
        <taxon>Pseudonocardiaceae</taxon>
        <taxon>Pseudonocardia</taxon>
    </lineage>
</organism>
<reference evidence="5" key="1">
    <citation type="journal article" date="2019" name="Int. J. Syst. Evol. Microbiol.">
        <title>The Global Catalogue of Microorganisms (GCM) 10K type strain sequencing project: providing services to taxonomists for standard genome sequencing and annotation.</title>
        <authorList>
            <consortium name="The Broad Institute Genomics Platform"/>
            <consortium name="The Broad Institute Genome Sequencing Center for Infectious Disease"/>
            <person name="Wu L."/>
            <person name="Ma J."/>
        </authorList>
    </citation>
    <scope>NUCLEOTIDE SEQUENCE [LARGE SCALE GENOMIC DNA]</scope>
    <source>
        <strain evidence="5">JCM 18303</strain>
    </source>
</reference>
<evidence type="ECO:0000259" key="3">
    <source>
        <dbReference type="Pfam" id="PF14230"/>
    </source>
</evidence>
<feature type="domain" description="DUF4333" evidence="3">
    <location>
        <begin position="85"/>
        <end position="162"/>
    </location>
</feature>
<evidence type="ECO:0000256" key="2">
    <source>
        <dbReference type="SAM" id="Phobius"/>
    </source>
</evidence>
<keyword evidence="2" id="KW-0472">Membrane</keyword>
<evidence type="ECO:0000313" key="4">
    <source>
        <dbReference type="EMBL" id="GAA5154614.1"/>
    </source>
</evidence>
<feature type="compositionally biased region" description="Pro residues" evidence="1">
    <location>
        <begin position="1"/>
        <end position="19"/>
    </location>
</feature>
<dbReference type="Pfam" id="PF14230">
    <property type="entry name" value="DUF4333"/>
    <property type="match status" value="1"/>
</dbReference>
<sequence length="170" mass="17835">MSTPRYPGPPRYGPHPPPAEATQPVEPAGLVGPVGPANRELDAWLPVPGGVDSPTDPALRPVRRSWATVPGWLLAVALAAVVGVVGVLGFVKPGYFVARVLDQASVQDGVRSILRTQYHLPGVTDVACPSDQPVQSGLAFDCTVTLDGRTAAVTVLLKDDQGGYEVSRPR</sequence>
<keyword evidence="5" id="KW-1185">Reference proteome</keyword>
<keyword evidence="2" id="KW-0812">Transmembrane</keyword>
<evidence type="ECO:0000256" key="1">
    <source>
        <dbReference type="SAM" id="MobiDB-lite"/>
    </source>
</evidence>